<evidence type="ECO:0000313" key="3">
    <source>
        <dbReference type="Proteomes" id="UP000177622"/>
    </source>
</evidence>
<feature type="compositionally biased region" description="Basic and acidic residues" evidence="1">
    <location>
        <begin position="27"/>
        <end position="50"/>
    </location>
</feature>
<keyword evidence="3" id="KW-1185">Reference proteome</keyword>
<feature type="region of interest" description="Disordered" evidence="1">
    <location>
        <begin position="264"/>
        <end position="289"/>
    </location>
</feature>
<comment type="caution">
    <text evidence="2">The sequence shown here is derived from an EMBL/GenBank/DDBJ whole genome shotgun (WGS) entry which is preliminary data.</text>
</comment>
<dbReference type="EMBL" id="LXJU01000013">
    <property type="protein sequence ID" value="OGE51406.1"/>
    <property type="molecule type" value="Genomic_DNA"/>
</dbReference>
<gene>
    <name evidence="2" type="ORF">PENARI_c013G05974</name>
</gene>
<evidence type="ECO:0000313" key="2">
    <source>
        <dbReference type="EMBL" id="OGE51406.1"/>
    </source>
</evidence>
<proteinExistence type="predicted"/>
<sequence length="324" mass="36569">MAEPGLKILGGASSAEDFWGRSLHRTHAFDDQRRRGRDPADAHESPRESGGESGRQYGHESGRDFSRDRGSGHFRDYDRERNHRDSGMKRRDDDRARYRERDYYPNNHREEYDSYRSGFDAHNKKGANRNDRRRCYICNTPGHIAIRHNAWALTHQRHVAGSIGMTEPVYLSINSRAQLSILPQRIPRQQELMPPVNFSAMATAWQQYLVPGMVEVGNALAALQSAAVAMGAAAPHAEIAAIVASWDKYITPGRVRMERSLTAMGSSPVEGHHQEGRVGSSTTTYRDHSQDEPKYFANETMVAMTDAVNVAPTNFDDGYDFDIY</sequence>
<dbReference type="Proteomes" id="UP000177622">
    <property type="component" value="Unassembled WGS sequence"/>
</dbReference>
<accession>A0A1F5LEB8</accession>
<dbReference type="GeneID" id="34577962"/>
<feature type="compositionally biased region" description="Basic and acidic residues" evidence="1">
    <location>
        <begin position="57"/>
        <end position="101"/>
    </location>
</feature>
<organism evidence="2 3">
    <name type="scientific">Penicillium arizonense</name>
    <dbReference type="NCBI Taxonomy" id="1835702"/>
    <lineage>
        <taxon>Eukaryota</taxon>
        <taxon>Fungi</taxon>
        <taxon>Dikarya</taxon>
        <taxon>Ascomycota</taxon>
        <taxon>Pezizomycotina</taxon>
        <taxon>Eurotiomycetes</taxon>
        <taxon>Eurotiomycetidae</taxon>
        <taxon>Eurotiales</taxon>
        <taxon>Aspergillaceae</taxon>
        <taxon>Penicillium</taxon>
    </lineage>
</organism>
<dbReference type="OrthoDB" id="4355790at2759"/>
<name>A0A1F5LEB8_PENAI</name>
<dbReference type="RefSeq" id="XP_022486851.1">
    <property type="nucleotide sequence ID" value="XM_022633228.1"/>
</dbReference>
<dbReference type="AlphaFoldDB" id="A0A1F5LEB8"/>
<protein>
    <submittedName>
        <fullName evidence="2">Uncharacterized protein</fullName>
    </submittedName>
</protein>
<evidence type="ECO:0000256" key="1">
    <source>
        <dbReference type="SAM" id="MobiDB-lite"/>
    </source>
</evidence>
<feature type="region of interest" description="Disordered" evidence="1">
    <location>
        <begin position="25"/>
        <end position="101"/>
    </location>
</feature>
<reference evidence="2 3" key="1">
    <citation type="journal article" date="2016" name="Sci. Rep.">
        <title>Penicillium arizonense, a new, genome sequenced fungal species, reveals a high chemical diversity in secreted metabolites.</title>
        <authorList>
            <person name="Grijseels S."/>
            <person name="Nielsen J.C."/>
            <person name="Randelovic M."/>
            <person name="Nielsen J."/>
            <person name="Nielsen K.F."/>
            <person name="Workman M."/>
            <person name="Frisvad J.C."/>
        </authorList>
    </citation>
    <scope>NUCLEOTIDE SEQUENCE [LARGE SCALE GENOMIC DNA]</scope>
    <source>
        <strain evidence="2 3">CBS 141311</strain>
    </source>
</reference>